<dbReference type="EMBL" id="JAOEGN010000010">
    <property type="protein sequence ID" value="MCU0105202.1"/>
    <property type="molecule type" value="Genomic_DNA"/>
</dbReference>
<keyword evidence="1" id="KW-1133">Transmembrane helix</keyword>
<reference evidence="3" key="1">
    <citation type="submission" date="2023-07" db="EMBL/GenBank/DDBJ databases">
        <title>Novel Mycoplasma species identified in domestic and wild animals.</title>
        <authorList>
            <person name="Volokhov D.V."/>
            <person name="Furtak V.A."/>
            <person name="Zagorodnyaya T.A."/>
        </authorList>
    </citation>
    <scope>NUCLEOTIDE SEQUENCE [LARGE SCALE GENOMIC DNA]</scope>
    <source>
        <strain evidence="3">92-19</strain>
    </source>
</reference>
<protein>
    <submittedName>
        <fullName evidence="2">Uncharacterized protein</fullName>
    </submittedName>
</protein>
<feature type="transmembrane region" description="Helical" evidence="1">
    <location>
        <begin position="252"/>
        <end position="273"/>
    </location>
</feature>
<evidence type="ECO:0000313" key="3">
    <source>
        <dbReference type="Proteomes" id="UP001209076"/>
    </source>
</evidence>
<proteinExistence type="predicted"/>
<comment type="caution">
    <text evidence="2">The sequence shown here is derived from an EMBL/GenBank/DDBJ whole genome shotgun (WGS) entry which is preliminary data.</text>
</comment>
<feature type="transmembrane region" description="Helical" evidence="1">
    <location>
        <begin position="145"/>
        <end position="166"/>
    </location>
</feature>
<feature type="transmembrane region" description="Helical" evidence="1">
    <location>
        <begin position="302"/>
        <end position="325"/>
    </location>
</feature>
<evidence type="ECO:0000313" key="2">
    <source>
        <dbReference type="EMBL" id="MCU0105202.1"/>
    </source>
</evidence>
<keyword evidence="1" id="KW-0812">Transmembrane</keyword>
<keyword evidence="3" id="KW-1185">Reference proteome</keyword>
<sequence length="393" mass="45807">MQNRIRSFVDNEIKQNSLSNRKEVVDEITSNLTERYLELITSGLSEEEAYKETISLTGSFAISVLNDITNNPLRWYKKNLLIMSVVVLTGTIFMFFFSPIGYVLLTFAFLQFTFELSKLEENDRQKDNVESEESKHVRSKLIIKLLRYCMFILIFSFTIVVWDLLFRLLLDIKSISIIDWLTKVSQLWFVIIIFMLIQLIGFFIIGYPISLIITKRILLTKNQISEININKHKSKILSEQIKKTTFSYGRTMSIFLTLIFVFALILISNVQVYELIPSIDFQGDLVLIDSTHFWVYLLEGRFYQAMIPIYIAFTGSFAVGIYLLCTKNFSLKLWFSLYGFIILSLVLSQILLLFLSENRISLLIPLIVTIIGFMYSLIHTKFLGVIERIVYEQ</sequence>
<dbReference type="RefSeq" id="WP_262096471.1">
    <property type="nucleotide sequence ID" value="NZ_JAOEGN010000010.1"/>
</dbReference>
<name>A0ABT2PZR2_9MOLU</name>
<feature type="transmembrane region" description="Helical" evidence="1">
    <location>
        <begin position="360"/>
        <end position="378"/>
    </location>
</feature>
<accession>A0ABT2PZR2</accession>
<keyword evidence="1" id="KW-0472">Membrane</keyword>
<organism evidence="2 3">
    <name type="scientific">Paracholeplasma vituli</name>
    <dbReference type="NCBI Taxonomy" id="69473"/>
    <lineage>
        <taxon>Bacteria</taxon>
        <taxon>Bacillati</taxon>
        <taxon>Mycoplasmatota</taxon>
        <taxon>Mollicutes</taxon>
        <taxon>Acholeplasmatales</taxon>
        <taxon>Acholeplasmataceae</taxon>
        <taxon>Paracholeplasma</taxon>
    </lineage>
</organism>
<dbReference type="Proteomes" id="UP001209076">
    <property type="component" value="Unassembled WGS sequence"/>
</dbReference>
<evidence type="ECO:0000256" key="1">
    <source>
        <dbReference type="SAM" id="Phobius"/>
    </source>
</evidence>
<feature type="transmembrane region" description="Helical" evidence="1">
    <location>
        <begin position="337"/>
        <end position="354"/>
    </location>
</feature>
<feature type="transmembrane region" description="Helical" evidence="1">
    <location>
        <begin position="186"/>
        <end position="213"/>
    </location>
</feature>
<gene>
    <name evidence="2" type="ORF">N7603_05985</name>
</gene>
<feature type="transmembrane region" description="Helical" evidence="1">
    <location>
        <begin position="80"/>
        <end position="110"/>
    </location>
</feature>